<keyword evidence="2" id="KW-1185">Reference proteome</keyword>
<sequence>MGPAQASEKACNREAIVTLADYVLTARTKALSRFQVRHFGSTALYLKITYGDMPEAEATDAVLEFFKAGVKDADQLASTYLLSRYGYRKASEMLGPEFAPKFFATTSNISLARAFLMSNDRGMFLDGLAKLDIRAGFQAAQDAVAAMLDQPDDVKLAIAREAEGKGVYELAGGMLLARQDRSEWRTFVTRLDSRYQVAFFEHAFPVITRLFDDEPASSGDGAAWNETLRAMHAADSKLFLSPILARVLNYTGGTGMLYAALRFEDAFAHNEQSYASERIDWARLDMFDALVVEMDGSRLLGALERTGSINGQAFRDNLRDELDWLLASAVAQQIIGDGPDRQPVPPISLSGEFSKTWPQWKETVDKIKSGEAFDPDAMEPFETAIYAEILFNSEMDSRLISLFETSQPSELMIRLANDFAIRLDRNCDGWLQRPGGNFLHTSIPLYRFGSK</sequence>
<organism evidence="1 2">
    <name type="scientific">Hoeflea olei</name>
    <dbReference type="NCBI Taxonomy" id="1480615"/>
    <lineage>
        <taxon>Bacteria</taxon>
        <taxon>Pseudomonadati</taxon>
        <taxon>Pseudomonadota</taxon>
        <taxon>Alphaproteobacteria</taxon>
        <taxon>Hyphomicrobiales</taxon>
        <taxon>Rhizobiaceae</taxon>
        <taxon>Hoeflea</taxon>
    </lineage>
</organism>
<dbReference type="Proteomes" id="UP000094795">
    <property type="component" value="Unassembled WGS sequence"/>
</dbReference>
<proteinExistence type="predicted"/>
<evidence type="ECO:0000313" key="2">
    <source>
        <dbReference type="Proteomes" id="UP000094795"/>
    </source>
</evidence>
<accession>A0A1C1YQP8</accession>
<reference evidence="1 2" key="1">
    <citation type="submission" date="2015-12" db="EMBL/GenBank/DDBJ databases">
        <authorList>
            <person name="Shamseldin A."/>
            <person name="Moawad H."/>
            <person name="Abd El-Rahim W.M."/>
            <person name="Sadowsky M.J."/>
        </authorList>
    </citation>
    <scope>NUCLEOTIDE SEQUENCE [LARGE SCALE GENOMIC DNA]</scope>
    <source>
        <strain evidence="1 2">JC234</strain>
    </source>
</reference>
<dbReference type="AlphaFoldDB" id="A0A1C1YQP8"/>
<protein>
    <submittedName>
        <fullName evidence="1">Uncharacterized protein</fullName>
    </submittedName>
</protein>
<gene>
    <name evidence="1" type="ORF">AWJ14_15255</name>
</gene>
<dbReference type="EMBL" id="LQZT01000049">
    <property type="protein sequence ID" value="OCW55833.1"/>
    <property type="molecule type" value="Genomic_DNA"/>
</dbReference>
<evidence type="ECO:0000313" key="1">
    <source>
        <dbReference type="EMBL" id="OCW55833.1"/>
    </source>
</evidence>
<name>A0A1C1YQP8_9HYPH</name>
<comment type="caution">
    <text evidence="1">The sequence shown here is derived from an EMBL/GenBank/DDBJ whole genome shotgun (WGS) entry which is preliminary data.</text>
</comment>